<evidence type="ECO:0000256" key="5">
    <source>
        <dbReference type="SAM" id="Phobius"/>
    </source>
</evidence>
<evidence type="ECO:0000256" key="2">
    <source>
        <dbReference type="ARBA" id="ARBA00022692"/>
    </source>
</evidence>
<name>A0A543CQ57_9ACTN</name>
<comment type="caution">
    <text evidence="7">The sequence shown here is derived from an EMBL/GenBank/DDBJ whole genome shotgun (WGS) entry which is preliminary data.</text>
</comment>
<comment type="subcellular location">
    <subcellularLocation>
        <location evidence="1">Membrane</location>
        <topology evidence="1">Multi-pass membrane protein</topology>
    </subcellularLocation>
</comment>
<feature type="transmembrane region" description="Helical" evidence="5">
    <location>
        <begin position="410"/>
        <end position="429"/>
    </location>
</feature>
<dbReference type="PANTHER" id="PTHR42770">
    <property type="entry name" value="AMINO ACID TRANSPORTER-RELATED"/>
    <property type="match status" value="1"/>
</dbReference>
<feature type="transmembrane region" description="Helical" evidence="5">
    <location>
        <begin position="230"/>
        <end position="249"/>
    </location>
</feature>
<dbReference type="Pfam" id="PF00324">
    <property type="entry name" value="AA_permease"/>
    <property type="match status" value="1"/>
</dbReference>
<keyword evidence="3 5" id="KW-1133">Transmembrane helix</keyword>
<feature type="transmembrane region" description="Helical" evidence="5">
    <location>
        <begin position="12"/>
        <end position="35"/>
    </location>
</feature>
<feature type="transmembrane region" description="Helical" evidence="5">
    <location>
        <begin position="121"/>
        <end position="140"/>
    </location>
</feature>
<proteinExistence type="predicted"/>
<dbReference type="PIRSF" id="PIRSF006060">
    <property type="entry name" value="AA_transporter"/>
    <property type="match status" value="1"/>
</dbReference>
<protein>
    <submittedName>
        <fullName evidence="7">Amino acid/polyamine/organocation transporter (APC superfamily)</fullName>
    </submittedName>
</protein>
<keyword evidence="8" id="KW-1185">Reference proteome</keyword>
<dbReference type="Gene3D" id="1.20.1740.10">
    <property type="entry name" value="Amino acid/polyamine transporter I"/>
    <property type="match status" value="1"/>
</dbReference>
<evidence type="ECO:0000256" key="1">
    <source>
        <dbReference type="ARBA" id="ARBA00004141"/>
    </source>
</evidence>
<gene>
    <name evidence="7" type="ORF">FB559_4882</name>
</gene>
<organism evidence="7 8">
    <name type="scientific">Actinoallomurus bryophytorum</name>
    <dbReference type="NCBI Taxonomy" id="1490222"/>
    <lineage>
        <taxon>Bacteria</taxon>
        <taxon>Bacillati</taxon>
        <taxon>Actinomycetota</taxon>
        <taxon>Actinomycetes</taxon>
        <taxon>Streptosporangiales</taxon>
        <taxon>Thermomonosporaceae</taxon>
        <taxon>Actinoallomurus</taxon>
    </lineage>
</organism>
<dbReference type="InterPro" id="IPR050367">
    <property type="entry name" value="APC_superfamily"/>
</dbReference>
<reference evidence="7 8" key="1">
    <citation type="submission" date="2019-06" db="EMBL/GenBank/DDBJ databases">
        <title>Sequencing the genomes of 1000 actinobacteria strains.</title>
        <authorList>
            <person name="Klenk H.-P."/>
        </authorList>
    </citation>
    <scope>NUCLEOTIDE SEQUENCE [LARGE SCALE GENOMIC DNA]</scope>
    <source>
        <strain evidence="7 8">DSM 102200</strain>
    </source>
</reference>
<evidence type="ECO:0000256" key="3">
    <source>
        <dbReference type="ARBA" id="ARBA00022989"/>
    </source>
</evidence>
<evidence type="ECO:0000313" key="7">
    <source>
        <dbReference type="EMBL" id="TQL99225.1"/>
    </source>
</evidence>
<dbReference type="RefSeq" id="WP_141957859.1">
    <property type="nucleotide sequence ID" value="NZ_VFOZ01000001.1"/>
</dbReference>
<evidence type="ECO:0000313" key="8">
    <source>
        <dbReference type="Proteomes" id="UP000316096"/>
    </source>
</evidence>
<feature type="transmembrane region" description="Helical" evidence="5">
    <location>
        <begin position="152"/>
        <end position="172"/>
    </location>
</feature>
<dbReference type="InterPro" id="IPR004841">
    <property type="entry name" value="AA-permease/SLC12A_dom"/>
</dbReference>
<dbReference type="EMBL" id="VFOZ01000001">
    <property type="protein sequence ID" value="TQL99225.1"/>
    <property type="molecule type" value="Genomic_DNA"/>
</dbReference>
<dbReference type="AlphaFoldDB" id="A0A543CQ57"/>
<evidence type="ECO:0000256" key="4">
    <source>
        <dbReference type="ARBA" id="ARBA00023136"/>
    </source>
</evidence>
<feature type="transmembrane region" description="Helical" evidence="5">
    <location>
        <begin position="192"/>
        <end position="210"/>
    </location>
</feature>
<feature type="transmembrane region" description="Helical" evidence="5">
    <location>
        <begin position="47"/>
        <end position="67"/>
    </location>
</feature>
<dbReference type="OrthoDB" id="4568421at2"/>
<feature type="transmembrane region" description="Helical" evidence="5">
    <location>
        <begin position="353"/>
        <end position="373"/>
    </location>
</feature>
<feature type="domain" description="Amino acid permease/ SLC12A" evidence="6">
    <location>
        <begin position="17"/>
        <end position="362"/>
    </location>
</feature>
<dbReference type="GO" id="GO:0016020">
    <property type="term" value="C:membrane"/>
    <property type="evidence" value="ECO:0007669"/>
    <property type="project" value="UniProtKB-SubCell"/>
</dbReference>
<keyword evidence="4 5" id="KW-0472">Membrane</keyword>
<sequence length="459" mass="48955">METPSTLTRSLTLRSVVLFGLAYMTPLIVLGTFGVVATTTDGVVPTAYLLALVAMLFTAYSYGRMAAAHPVAGSAYTYVRRAIDSRIGFLVGWATLLDYFFLPMVIWLIGGAYLQAKFPGVPFWAWILAYIVVTTVLNLLGIKTAERVNDLLMVFQILVIAIFVVLSLRHVVHVGGGSAIAGSTPFFHHGTTLSGISDGAAIAAYSFLGFDAVTTLTEETVDPKRTMPRAILLTALIGGAIFIVVAYATQLAHPGSAFKDSSSAAFEIAKTIGGDLFSSIFLAGLVVAQFASGIAAQASTSRLLFAMGRDSVLPRRLFGYVHPRFRTPAFNILLTGVVGLIALRLNVATSTSFINFGAFTAFTFVNLSVIATFVRGRRSGSGGRLLPNVIVPAVGALVDIWLLVHLDGRALTLGLIWLALGIAYLVYLTRGFRVAPPEMEFNDDVRPAEPAAAEHPGEG</sequence>
<dbReference type="Proteomes" id="UP000316096">
    <property type="component" value="Unassembled WGS sequence"/>
</dbReference>
<feature type="transmembrane region" description="Helical" evidence="5">
    <location>
        <begin position="280"/>
        <end position="307"/>
    </location>
</feature>
<evidence type="ECO:0000259" key="6">
    <source>
        <dbReference type="Pfam" id="PF00324"/>
    </source>
</evidence>
<keyword evidence="2 5" id="KW-0812">Transmembrane</keyword>
<feature type="transmembrane region" description="Helical" evidence="5">
    <location>
        <begin position="87"/>
        <end position="109"/>
    </location>
</feature>
<dbReference type="PANTHER" id="PTHR42770:SF8">
    <property type="entry name" value="PUTRESCINE IMPORTER PUUP"/>
    <property type="match status" value="1"/>
</dbReference>
<dbReference type="GO" id="GO:0055085">
    <property type="term" value="P:transmembrane transport"/>
    <property type="evidence" value="ECO:0007669"/>
    <property type="project" value="InterPro"/>
</dbReference>
<feature type="transmembrane region" description="Helical" evidence="5">
    <location>
        <begin position="385"/>
        <end position="404"/>
    </location>
</feature>
<accession>A0A543CQ57</accession>
<feature type="transmembrane region" description="Helical" evidence="5">
    <location>
        <begin position="328"/>
        <end position="347"/>
    </location>
</feature>